<proteinExistence type="predicted"/>
<evidence type="ECO:0000313" key="1">
    <source>
        <dbReference type="EMBL" id="ADI37839.1"/>
    </source>
</evidence>
<reference evidence="1 2" key="1">
    <citation type="journal article" date="2010" name="PLoS ONE">
        <title>The Waddlia genome: a window into chlamydial biology.</title>
        <authorList>
            <person name="Bertelli C."/>
            <person name="Collyn F."/>
            <person name="Croxatto A."/>
            <person name="Ruckert C."/>
            <person name="Polkinghorne A."/>
            <person name="Kebbi-Beghdadi C."/>
            <person name="Goesmann A."/>
            <person name="Vaughan L."/>
            <person name="Greub G."/>
        </authorList>
    </citation>
    <scope>NUCLEOTIDE SEQUENCE [LARGE SCALE GENOMIC DNA]</scope>
    <source>
        <strain evidence="2">ATCC VR-1470 / WSU 86-1044</strain>
    </source>
</reference>
<name>D6YUM8_WADCW</name>
<dbReference type="eggNOG" id="COG3189">
    <property type="taxonomic scope" value="Bacteria"/>
</dbReference>
<dbReference type="HOGENOM" id="CLU_137928_0_0_0"/>
<keyword evidence="2" id="KW-1185">Reference proteome</keyword>
<dbReference type="STRING" id="716544.wcw_0467"/>
<dbReference type="KEGG" id="wch:wcw_0467"/>
<dbReference type="Proteomes" id="UP000001505">
    <property type="component" value="Chromosome"/>
</dbReference>
<gene>
    <name evidence="1" type="ordered locus">wcw_0467</name>
</gene>
<dbReference type="RefSeq" id="WP_013181567.1">
    <property type="nucleotide sequence ID" value="NC_014225.1"/>
</dbReference>
<dbReference type="OrthoDB" id="9790745at2"/>
<dbReference type="PANTHER" id="PTHR36849">
    <property type="entry name" value="CYTOPLASMIC PROTEIN-RELATED"/>
    <property type="match status" value="1"/>
</dbReference>
<dbReference type="InterPro" id="IPR052552">
    <property type="entry name" value="YeaO-like"/>
</dbReference>
<dbReference type="EMBL" id="CP001928">
    <property type="protein sequence ID" value="ADI37839.1"/>
    <property type="molecule type" value="Genomic_DNA"/>
</dbReference>
<protein>
    <recommendedName>
        <fullName evidence="3">Uroporphyrin-III C-methyltransferase</fullName>
    </recommendedName>
</protein>
<sequence>MKIHLHRIYEEDGPHGYRVLVDRLWPRGISREKADLDAHWKELAPSDHLRKWFGHDPEKWKGFRKEYLSELSLLKERAKELLKNIPGHQLVLLYAAKDKKHTHALILKEYLEKLE</sequence>
<dbReference type="PANTHER" id="PTHR36849:SF1">
    <property type="entry name" value="CYTOPLASMIC PROTEIN"/>
    <property type="match status" value="1"/>
</dbReference>
<accession>D6YUM8</accession>
<evidence type="ECO:0000313" key="2">
    <source>
        <dbReference type="Proteomes" id="UP000001505"/>
    </source>
</evidence>
<dbReference type="Pfam" id="PF22752">
    <property type="entry name" value="DUF488-N3i"/>
    <property type="match status" value="1"/>
</dbReference>
<evidence type="ECO:0008006" key="3">
    <source>
        <dbReference type="Google" id="ProtNLM"/>
    </source>
</evidence>
<organism evidence="1 2">
    <name type="scientific">Waddlia chondrophila (strain ATCC VR-1470 / WSU 86-1044)</name>
    <dbReference type="NCBI Taxonomy" id="716544"/>
    <lineage>
        <taxon>Bacteria</taxon>
        <taxon>Pseudomonadati</taxon>
        <taxon>Chlamydiota</taxon>
        <taxon>Chlamydiia</taxon>
        <taxon>Parachlamydiales</taxon>
        <taxon>Waddliaceae</taxon>
        <taxon>Waddlia</taxon>
    </lineage>
</organism>
<dbReference type="AlphaFoldDB" id="D6YUM8"/>